<evidence type="ECO:0000256" key="6">
    <source>
        <dbReference type="ARBA" id="ARBA00022475"/>
    </source>
</evidence>
<evidence type="ECO:0000313" key="15">
    <source>
        <dbReference type="Proteomes" id="UP001158049"/>
    </source>
</evidence>
<keyword evidence="10 13" id="KW-1133">Transmembrane helix</keyword>
<dbReference type="EMBL" id="FXUL01000006">
    <property type="protein sequence ID" value="SMP59955.1"/>
    <property type="molecule type" value="Genomic_DNA"/>
</dbReference>
<comment type="subcellular location">
    <subcellularLocation>
        <location evidence="2">Cell inner membrane</location>
        <topology evidence="2">Single-pass type II membrane protein</topology>
    </subcellularLocation>
    <subcellularLocation>
        <location evidence="12">Cell membrane</location>
        <topology evidence="12">Single-pass type II membrane protein</topology>
    </subcellularLocation>
</comment>
<feature type="transmembrane region" description="Helical" evidence="13">
    <location>
        <begin position="20"/>
        <end position="41"/>
    </location>
</feature>
<reference evidence="14 15" key="1">
    <citation type="submission" date="2017-05" db="EMBL/GenBank/DDBJ databases">
        <authorList>
            <person name="Varghese N."/>
            <person name="Submissions S."/>
        </authorList>
    </citation>
    <scope>NUCLEOTIDE SEQUENCE [LARGE SCALE GENOMIC DNA]</scope>
    <source>
        <strain evidence="14 15">DSM 26001</strain>
    </source>
</reference>
<dbReference type="PANTHER" id="PTHR30558">
    <property type="entry name" value="EXBD MEMBRANE COMPONENT OF PMF-DRIVEN MACROMOLECULE IMPORT SYSTEM"/>
    <property type="match status" value="1"/>
</dbReference>
<keyword evidence="9 12" id="KW-0653">Protein transport</keyword>
<comment type="function">
    <text evidence="1">Involved in the TonB-dependent energy-dependent transport of various receptor-bound substrates.</text>
</comment>
<dbReference type="PANTHER" id="PTHR30558:SF12">
    <property type="entry name" value="BIOPOLYMER TRANSPORT PROTEIN EXBD"/>
    <property type="match status" value="1"/>
</dbReference>
<keyword evidence="7" id="KW-0997">Cell inner membrane</keyword>
<evidence type="ECO:0000256" key="3">
    <source>
        <dbReference type="ARBA" id="ARBA00005811"/>
    </source>
</evidence>
<evidence type="ECO:0000256" key="8">
    <source>
        <dbReference type="ARBA" id="ARBA00022692"/>
    </source>
</evidence>
<dbReference type="RefSeq" id="WP_283442291.1">
    <property type="nucleotide sequence ID" value="NZ_FXUL01000006.1"/>
</dbReference>
<sequence length="143" mass="15109">MAFGGFDNNRQGAPMADINVTPMVDVMLVLLVIFIITAPLFTHAVKLDLPAAQSAPAPEKPETVTLSIDPAGAIFWNDAPVSQADLPARMAAAAQKQPQPELQLRADKATRYEVIAQVMAAAQSNGLTKLGFVTEPTSTPAGR</sequence>
<evidence type="ECO:0000256" key="10">
    <source>
        <dbReference type="ARBA" id="ARBA00022989"/>
    </source>
</evidence>
<evidence type="ECO:0000256" key="2">
    <source>
        <dbReference type="ARBA" id="ARBA00004249"/>
    </source>
</evidence>
<dbReference type="Proteomes" id="UP001158049">
    <property type="component" value="Unassembled WGS sequence"/>
</dbReference>
<evidence type="ECO:0000256" key="11">
    <source>
        <dbReference type="ARBA" id="ARBA00023136"/>
    </source>
</evidence>
<comment type="subunit">
    <text evidence="4">The accessory proteins ExbB and ExbD seem to form a complex with TonB.</text>
</comment>
<protein>
    <submittedName>
        <fullName evidence="14">Outer membrane transport energization protein ExbD</fullName>
    </submittedName>
</protein>
<dbReference type="InterPro" id="IPR003400">
    <property type="entry name" value="ExbD"/>
</dbReference>
<keyword evidence="8 12" id="KW-0812">Transmembrane</keyword>
<evidence type="ECO:0000256" key="1">
    <source>
        <dbReference type="ARBA" id="ARBA00003540"/>
    </source>
</evidence>
<evidence type="ECO:0000256" key="12">
    <source>
        <dbReference type="RuleBase" id="RU003879"/>
    </source>
</evidence>
<comment type="similarity">
    <text evidence="3 12">Belongs to the ExbD/TolR family.</text>
</comment>
<keyword evidence="6" id="KW-1003">Cell membrane</keyword>
<gene>
    <name evidence="14" type="ORF">SAMN06295970_106190</name>
</gene>
<keyword evidence="11 13" id="KW-0472">Membrane</keyword>
<evidence type="ECO:0000256" key="13">
    <source>
        <dbReference type="SAM" id="Phobius"/>
    </source>
</evidence>
<evidence type="ECO:0000256" key="9">
    <source>
        <dbReference type="ARBA" id="ARBA00022927"/>
    </source>
</evidence>
<organism evidence="14 15">
    <name type="scientific">Noviherbaspirillum suwonense</name>
    <dbReference type="NCBI Taxonomy" id="1224511"/>
    <lineage>
        <taxon>Bacteria</taxon>
        <taxon>Pseudomonadati</taxon>
        <taxon>Pseudomonadota</taxon>
        <taxon>Betaproteobacteria</taxon>
        <taxon>Burkholderiales</taxon>
        <taxon>Oxalobacteraceae</taxon>
        <taxon>Noviherbaspirillum</taxon>
    </lineage>
</organism>
<comment type="caution">
    <text evidence="14">The sequence shown here is derived from an EMBL/GenBank/DDBJ whole genome shotgun (WGS) entry which is preliminary data.</text>
</comment>
<proteinExistence type="inferred from homology"/>
<dbReference type="Pfam" id="PF02472">
    <property type="entry name" value="ExbD"/>
    <property type="match status" value="1"/>
</dbReference>
<dbReference type="Gene3D" id="3.30.420.270">
    <property type="match status" value="1"/>
</dbReference>
<evidence type="ECO:0000256" key="7">
    <source>
        <dbReference type="ARBA" id="ARBA00022519"/>
    </source>
</evidence>
<keyword evidence="15" id="KW-1185">Reference proteome</keyword>
<accession>A0ABY1Q688</accession>
<evidence type="ECO:0000313" key="14">
    <source>
        <dbReference type="EMBL" id="SMP59955.1"/>
    </source>
</evidence>
<keyword evidence="5 12" id="KW-0813">Transport</keyword>
<evidence type="ECO:0000256" key="4">
    <source>
        <dbReference type="ARBA" id="ARBA00011471"/>
    </source>
</evidence>
<evidence type="ECO:0000256" key="5">
    <source>
        <dbReference type="ARBA" id="ARBA00022448"/>
    </source>
</evidence>
<name>A0ABY1Q688_9BURK</name>